<comment type="subcellular location">
    <subcellularLocation>
        <location evidence="1">Membrane</location>
        <topology evidence="1">Multi-pass membrane protein</topology>
    </subcellularLocation>
</comment>
<dbReference type="EMBL" id="FMAR01000002">
    <property type="protein sequence ID" value="SCB95387.1"/>
    <property type="molecule type" value="Genomic_DNA"/>
</dbReference>
<evidence type="ECO:0000256" key="4">
    <source>
        <dbReference type="ARBA" id="ARBA00023136"/>
    </source>
</evidence>
<evidence type="ECO:0000256" key="1">
    <source>
        <dbReference type="ARBA" id="ARBA00004141"/>
    </source>
</evidence>
<dbReference type="GO" id="GO:0016020">
    <property type="term" value="C:membrane"/>
    <property type="evidence" value="ECO:0007669"/>
    <property type="project" value="UniProtKB-SubCell"/>
</dbReference>
<protein>
    <recommendedName>
        <fullName evidence="6">TM2 domain-containing protein</fullName>
    </recommendedName>
</protein>
<proteinExistence type="predicted"/>
<accession>A0A1C4ALR0</accession>
<dbReference type="InterPro" id="IPR007829">
    <property type="entry name" value="TM2"/>
</dbReference>
<feature type="domain" description="TM2" evidence="6">
    <location>
        <begin position="49"/>
        <end position="93"/>
    </location>
</feature>
<organism evidence="7 8">
    <name type="scientific">Chitinophaga costaii</name>
    <dbReference type="NCBI Taxonomy" id="1335309"/>
    <lineage>
        <taxon>Bacteria</taxon>
        <taxon>Pseudomonadati</taxon>
        <taxon>Bacteroidota</taxon>
        <taxon>Chitinophagia</taxon>
        <taxon>Chitinophagales</taxon>
        <taxon>Chitinophagaceae</taxon>
        <taxon>Chitinophaga</taxon>
    </lineage>
</organism>
<evidence type="ECO:0000256" key="2">
    <source>
        <dbReference type="ARBA" id="ARBA00022692"/>
    </source>
</evidence>
<feature type="transmembrane region" description="Helical" evidence="5">
    <location>
        <begin position="73"/>
        <end position="95"/>
    </location>
</feature>
<keyword evidence="2 5" id="KW-0812">Transmembrane</keyword>
<keyword evidence="8" id="KW-1185">Reference proteome</keyword>
<sequence>MNNAHFALLPNVSTEELLWLEQLTASFDDATKQKFLAVYSGRRQDPQTILIVTLVGFFCVAGIQRFMTKSIGLGILYLFTGGLCLIGTIIDAVNYRKIAWDYNKKEAIESATLLGLR</sequence>
<dbReference type="RefSeq" id="WP_089709274.1">
    <property type="nucleotide sequence ID" value="NZ_FMAR01000002.1"/>
</dbReference>
<dbReference type="OrthoDB" id="9816361at2"/>
<evidence type="ECO:0000313" key="7">
    <source>
        <dbReference type="EMBL" id="SCB95387.1"/>
    </source>
</evidence>
<evidence type="ECO:0000256" key="5">
    <source>
        <dbReference type="SAM" id="Phobius"/>
    </source>
</evidence>
<evidence type="ECO:0000313" key="8">
    <source>
        <dbReference type="Proteomes" id="UP000242818"/>
    </source>
</evidence>
<dbReference type="STRING" id="1335309.GA0116948_102186"/>
<feature type="transmembrane region" description="Helical" evidence="5">
    <location>
        <begin position="49"/>
        <end position="67"/>
    </location>
</feature>
<keyword evidence="3 5" id="KW-1133">Transmembrane helix</keyword>
<dbReference type="AlphaFoldDB" id="A0A1C4ALR0"/>
<name>A0A1C4ALR0_9BACT</name>
<gene>
    <name evidence="7" type="ORF">GA0116948_102186</name>
</gene>
<keyword evidence="4 5" id="KW-0472">Membrane</keyword>
<dbReference type="Proteomes" id="UP000242818">
    <property type="component" value="Unassembled WGS sequence"/>
</dbReference>
<reference evidence="7 8" key="1">
    <citation type="submission" date="2016-08" db="EMBL/GenBank/DDBJ databases">
        <authorList>
            <person name="Seilhamer J.J."/>
        </authorList>
    </citation>
    <scope>NUCLEOTIDE SEQUENCE [LARGE SCALE GENOMIC DNA]</scope>
    <source>
        <strain evidence="7 8">A37T2</strain>
    </source>
</reference>
<evidence type="ECO:0000256" key="3">
    <source>
        <dbReference type="ARBA" id="ARBA00022989"/>
    </source>
</evidence>
<evidence type="ECO:0000259" key="6">
    <source>
        <dbReference type="Pfam" id="PF05154"/>
    </source>
</evidence>
<dbReference type="Pfam" id="PF05154">
    <property type="entry name" value="TM2"/>
    <property type="match status" value="1"/>
</dbReference>